<dbReference type="Proteomes" id="UP000295515">
    <property type="component" value="Unassembled WGS sequence"/>
</dbReference>
<dbReference type="InterPro" id="IPR008589">
    <property type="entry name" value="MupG"/>
</dbReference>
<dbReference type="InterPro" id="IPR029000">
    <property type="entry name" value="Cyclophilin-like_dom_sf"/>
</dbReference>
<proteinExistence type="predicted"/>
<organism evidence="3 4">
    <name type="scientific">Longibaculum muris</name>
    <dbReference type="NCBI Taxonomy" id="1796628"/>
    <lineage>
        <taxon>Bacteria</taxon>
        <taxon>Bacillati</taxon>
        <taxon>Bacillota</taxon>
        <taxon>Erysipelotrichia</taxon>
        <taxon>Erysipelotrichales</taxon>
        <taxon>Coprobacillaceae</taxon>
        <taxon>Longibaculum</taxon>
    </lineage>
</organism>
<dbReference type="SUPFAM" id="SSF50891">
    <property type="entry name" value="Cyclophilin-like"/>
    <property type="match status" value="1"/>
</dbReference>
<dbReference type="PANTHER" id="PTHR38435:SF1">
    <property type="entry name" value="DUF871 DOMAIN-CONTAINING PROTEIN"/>
    <property type="match status" value="1"/>
</dbReference>
<dbReference type="InterPro" id="IPR017853">
    <property type="entry name" value="GH"/>
</dbReference>
<dbReference type="Gene3D" id="2.40.100.10">
    <property type="entry name" value="Cyclophilin-like"/>
    <property type="match status" value="1"/>
</dbReference>
<sequence length="362" mass="42456">MLGIALYPDKTNLKDDQDYLLKAKKYGYQRVFMSMLQIDKDDPKKSIRRLKESIAFANELNMEVTLDIHPMVFQYLKMKEDDLSYFSQLGVKTIRLDSGYDGKVEAMMTHNPYHINIEVNMSNETNYLDLIHSYHPYRQALTGSHNFYPQRYTGLSLEAFKRCSQKFIKYHISSAAFLTSQHASVSPWPISEGLCTLEMHRDLPIDVQARHMKMLGMVDDWFIGNAYASDEELKAVSEIYQSQIDILHIKLFEDVTKLEKEMLLKYHQIYRGDASEYVIRSSKNRERYYKQDLPAHGKSNIHRGDILILNEDYGQYKAEVQISLMDRPYDPRINVVGHILEEEMILIDCLKPFQSFQFQIKE</sequence>
<dbReference type="PANTHER" id="PTHR38435">
    <property type="match status" value="1"/>
</dbReference>
<dbReference type="InterPro" id="IPR043894">
    <property type="entry name" value="MupG_C"/>
</dbReference>
<feature type="domain" description="6-phospho-N-acetylmuramidase N-terminal" evidence="2">
    <location>
        <begin position="2"/>
        <end position="237"/>
    </location>
</feature>
<dbReference type="SUPFAM" id="SSF51445">
    <property type="entry name" value="(Trans)glycosidases"/>
    <property type="match status" value="1"/>
</dbReference>
<dbReference type="Pfam" id="PF05913">
    <property type="entry name" value="MupG_C"/>
    <property type="match status" value="1"/>
</dbReference>
<gene>
    <name evidence="3" type="ORF">EDD60_103127</name>
</gene>
<accession>A0A4R3Z974</accession>
<dbReference type="InterPro" id="IPR043797">
    <property type="entry name" value="MupG_N"/>
</dbReference>
<name>A0A4R3Z974_9FIRM</name>
<dbReference type="Gene3D" id="3.20.20.70">
    <property type="entry name" value="Aldolase class I"/>
    <property type="match status" value="1"/>
</dbReference>
<reference evidence="3 4" key="1">
    <citation type="submission" date="2019-03" db="EMBL/GenBank/DDBJ databases">
        <title>Genomic Encyclopedia of Type Strains, Phase IV (KMG-IV): sequencing the most valuable type-strain genomes for metagenomic binning, comparative biology and taxonomic classification.</title>
        <authorList>
            <person name="Goeker M."/>
        </authorList>
    </citation>
    <scope>NUCLEOTIDE SEQUENCE [LARGE SCALE GENOMIC DNA]</scope>
    <source>
        <strain evidence="3 4">DSM 29487</strain>
    </source>
</reference>
<evidence type="ECO:0000313" key="3">
    <source>
        <dbReference type="EMBL" id="TCW01671.1"/>
    </source>
</evidence>
<dbReference type="EMBL" id="SMCQ01000003">
    <property type="protein sequence ID" value="TCW01671.1"/>
    <property type="molecule type" value="Genomic_DNA"/>
</dbReference>
<keyword evidence="4" id="KW-1185">Reference proteome</keyword>
<dbReference type="RefSeq" id="WP_066449063.1">
    <property type="nucleotide sequence ID" value="NZ_JANKBF010000001.1"/>
</dbReference>
<evidence type="ECO:0000259" key="2">
    <source>
        <dbReference type="Pfam" id="PF19200"/>
    </source>
</evidence>
<feature type="domain" description="6-phospho-N-acetylmuramidase C-terminal" evidence="1">
    <location>
        <begin position="247"/>
        <end position="359"/>
    </location>
</feature>
<dbReference type="AlphaFoldDB" id="A0A4R3Z974"/>
<dbReference type="GeneID" id="98914607"/>
<comment type="caution">
    <text evidence="3">The sequence shown here is derived from an EMBL/GenBank/DDBJ whole genome shotgun (WGS) entry which is preliminary data.</text>
</comment>
<dbReference type="Pfam" id="PF19200">
    <property type="entry name" value="MupG_N"/>
    <property type="match status" value="1"/>
</dbReference>
<evidence type="ECO:0008006" key="5">
    <source>
        <dbReference type="Google" id="ProtNLM"/>
    </source>
</evidence>
<evidence type="ECO:0000313" key="4">
    <source>
        <dbReference type="Proteomes" id="UP000295515"/>
    </source>
</evidence>
<protein>
    <recommendedName>
        <fullName evidence="5">Outer surface protein</fullName>
    </recommendedName>
</protein>
<dbReference type="InterPro" id="IPR013785">
    <property type="entry name" value="Aldolase_TIM"/>
</dbReference>
<evidence type="ECO:0000259" key="1">
    <source>
        <dbReference type="Pfam" id="PF05913"/>
    </source>
</evidence>